<evidence type="ECO:0000313" key="4">
    <source>
        <dbReference type="Proteomes" id="UP000602510"/>
    </source>
</evidence>
<evidence type="ECO:0000256" key="1">
    <source>
        <dbReference type="ARBA" id="ARBA00022801"/>
    </source>
</evidence>
<evidence type="ECO:0000313" key="3">
    <source>
        <dbReference type="EMBL" id="KAF4040334.1"/>
    </source>
</evidence>
<dbReference type="AlphaFoldDB" id="A0A833TCJ7"/>
<comment type="caution">
    <text evidence="3">The sequence shown here is derived from an EMBL/GenBank/DDBJ whole genome shotgun (WGS) entry which is preliminary data.</text>
</comment>
<keyword evidence="3" id="KW-0645">Protease</keyword>
<dbReference type="InterPro" id="IPR001995">
    <property type="entry name" value="Peptidase_A2_cat"/>
</dbReference>
<dbReference type="InterPro" id="IPR021109">
    <property type="entry name" value="Peptidase_aspartic_dom_sf"/>
</dbReference>
<dbReference type="Gene3D" id="2.40.70.10">
    <property type="entry name" value="Acid Proteases"/>
    <property type="match status" value="1"/>
</dbReference>
<name>A0A833TCJ7_PHYIN</name>
<protein>
    <submittedName>
        <fullName evidence="3">Gag-polyprotein putative aspartyl protease</fullName>
    </submittedName>
</protein>
<dbReference type="Pfam" id="PF13975">
    <property type="entry name" value="gag-asp_proteas"/>
    <property type="match status" value="1"/>
</dbReference>
<dbReference type="PROSITE" id="PS50175">
    <property type="entry name" value="ASP_PROT_RETROV"/>
    <property type="match status" value="1"/>
</dbReference>
<keyword evidence="1" id="KW-0378">Hydrolase</keyword>
<gene>
    <name evidence="3" type="ORF">GN244_ATG07529</name>
</gene>
<dbReference type="SUPFAM" id="SSF50630">
    <property type="entry name" value="Acid proteases"/>
    <property type="match status" value="1"/>
</dbReference>
<dbReference type="PROSITE" id="PS00141">
    <property type="entry name" value="ASP_PROTEASE"/>
    <property type="match status" value="1"/>
</dbReference>
<sequence>MPTKRRSKTLRLSWFEHLTIDAADFGGGTTEDDVSRFHQLLVKKGRVNGHAVKVLLDSGADHNVIRQGLAAEVGRRKKAVAERFDGTTTAPQWINEVKTDMQLEGYVLTNMLFSEWNLPATHDVILGKPRFSRFNPVINWRTHESWRKVKPPVARSATLMTCAG</sequence>
<dbReference type="InterPro" id="IPR001969">
    <property type="entry name" value="Aspartic_peptidase_AS"/>
</dbReference>
<dbReference type="CDD" id="cd00303">
    <property type="entry name" value="retropepsin_like"/>
    <property type="match status" value="1"/>
</dbReference>
<organism evidence="3 4">
    <name type="scientific">Phytophthora infestans</name>
    <name type="common">Potato late blight agent</name>
    <name type="synonym">Botrytis infestans</name>
    <dbReference type="NCBI Taxonomy" id="4787"/>
    <lineage>
        <taxon>Eukaryota</taxon>
        <taxon>Sar</taxon>
        <taxon>Stramenopiles</taxon>
        <taxon>Oomycota</taxon>
        <taxon>Peronosporomycetes</taxon>
        <taxon>Peronosporales</taxon>
        <taxon>Peronosporaceae</taxon>
        <taxon>Phytophthora</taxon>
    </lineage>
</organism>
<proteinExistence type="predicted"/>
<keyword evidence="4" id="KW-1185">Reference proteome</keyword>
<dbReference type="Proteomes" id="UP000602510">
    <property type="component" value="Unassembled WGS sequence"/>
</dbReference>
<accession>A0A833TCJ7</accession>
<dbReference type="EMBL" id="WSZM01000149">
    <property type="protein sequence ID" value="KAF4040334.1"/>
    <property type="molecule type" value="Genomic_DNA"/>
</dbReference>
<dbReference type="GO" id="GO:0004190">
    <property type="term" value="F:aspartic-type endopeptidase activity"/>
    <property type="evidence" value="ECO:0007669"/>
    <property type="project" value="InterPro"/>
</dbReference>
<dbReference type="GO" id="GO:0006508">
    <property type="term" value="P:proteolysis"/>
    <property type="evidence" value="ECO:0007669"/>
    <property type="project" value="UniProtKB-KW"/>
</dbReference>
<evidence type="ECO:0000259" key="2">
    <source>
        <dbReference type="PROSITE" id="PS50175"/>
    </source>
</evidence>
<reference evidence="3" key="1">
    <citation type="submission" date="2020-04" db="EMBL/GenBank/DDBJ databases">
        <title>Hybrid Assembly of Korean Phytophthora infestans isolates.</title>
        <authorList>
            <person name="Prokchorchik M."/>
            <person name="Lee Y."/>
            <person name="Seo J."/>
            <person name="Cho J.-H."/>
            <person name="Park Y.-E."/>
            <person name="Jang D.-C."/>
            <person name="Im J.-S."/>
            <person name="Choi J.-G."/>
            <person name="Park H.-J."/>
            <person name="Lee G.-B."/>
            <person name="Lee Y.-G."/>
            <person name="Hong S.-Y."/>
            <person name="Cho K."/>
            <person name="Sohn K.H."/>
        </authorList>
    </citation>
    <scope>NUCLEOTIDE SEQUENCE</scope>
    <source>
        <strain evidence="3">KR_1_A1</strain>
    </source>
</reference>
<feature type="domain" description="Peptidase A2" evidence="2">
    <location>
        <begin position="52"/>
        <end position="67"/>
    </location>
</feature>